<reference evidence="4" key="1">
    <citation type="journal article" date="2023" name="PLoS Negl. Trop. Dis.">
        <title>A genome sequence for Biomphalaria pfeifferi, the major vector snail for the human-infecting parasite Schistosoma mansoni.</title>
        <authorList>
            <person name="Bu L."/>
            <person name="Lu L."/>
            <person name="Laidemitt M.R."/>
            <person name="Zhang S.M."/>
            <person name="Mutuku M."/>
            <person name="Mkoji G."/>
            <person name="Steinauer M."/>
            <person name="Loker E.S."/>
        </authorList>
    </citation>
    <scope>NUCLEOTIDE SEQUENCE</scope>
    <source>
        <strain evidence="4">KasaAsao</strain>
    </source>
</reference>
<evidence type="ECO:0000256" key="1">
    <source>
        <dbReference type="ARBA" id="ARBA00022536"/>
    </source>
</evidence>
<gene>
    <name evidence="4" type="ORF">Bpfe_024290</name>
</gene>
<feature type="chain" id="PRO_5042129547" evidence="3">
    <location>
        <begin position="21"/>
        <end position="792"/>
    </location>
</feature>
<feature type="transmembrane region" description="Helical" evidence="2">
    <location>
        <begin position="697"/>
        <end position="720"/>
    </location>
</feature>
<evidence type="ECO:0000313" key="4">
    <source>
        <dbReference type="EMBL" id="KAK0046236.1"/>
    </source>
</evidence>
<keyword evidence="2" id="KW-0812">Transmembrane</keyword>
<keyword evidence="2" id="KW-0472">Membrane</keyword>
<keyword evidence="1" id="KW-0245">EGF-like domain</keyword>
<dbReference type="InterPro" id="IPR042635">
    <property type="entry name" value="MEGF10/SREC1/2-like"/>
</dbReference>
<keyword evidence="3" id="KW-0732">Signal</keyword>
<feature type="signal peptide" evidence="3">
    <location>
        <begin position="1"/>
        <end position="20"/>
    </location>
</feature>
<dbReference type="PANTHER" id="PTHR24043:SF8">
    <property type="entry name" value="EGF-LIKE DOMAIN-CONTAINING PROTEIN"/>
    <property type="match status" value="1"/>
</dbReference>
<keyword evidence="2" id="KW-1133">Transmembrane helix</keyword>
<accession>A0AAD8F0U7</accession>
<comment type="caution">
    <text evidence="4">The sequence shown here is derived from an EMBL/GenBank/DDBJ whole genome shotgun (WGS) entry which is preliminary data.</text>
</comment>
<evidence type="ECO:0000256" key="3">
    <source>
        <dbReference type="SAM" id="SignalP"/>
    </source>
</evidence>
<name>A0AAD8F0U7_BIOPF</name>
<dbReference type="EMBL" id="JASAOG010000168">
    <property type="protein sequence ID" value="KAK0046236.1"/>
    <property type="molecule type" value="Genomic_DNA"/>
</dbReference>
<sequence>MHNNLLSSFLALFVICPAYQHSVQVCDPGWFGPDCKYKCRCQQSCNSKGECPMGCEDGWFGYKCQYLLVQYRATANQTLKDITESLHDDNEATCIDTGTQLILLDLNDIFYNPWIRLFTQRPDVLYSLKISFMDRNSQAVVAASKENFIVRENVVDIHIAVNNFINYIILEGEVIQQLCSLWIIVGQNVMPKQNVYHSNSSISRIVTHLAQYPQAIDGIKRCNESDKGHAGKYWEIILNPSFIIKQYDFYINDVSGFYRYYIIQTLNKEGEIYYKFNSSNVSSSTYYGMVSSWKIPTKAFSFSLTNWSTNESLEFLLCEVEAYADCEQGTWGVQCTNNCNKNCLDLCLFDDGLCSTDCLGYSDPPKCTKVCEAGTWGLNCTKSCSIQCFNSSCDCRTGVCDKGCLGYSDPPHCTTECKAGFWGLNCTSLCNRCVDQSCNSITGLCDKGCVGYENPPYCNVLCKAGTWGLLCTKACSNQCFNSSCDRITGVCDKGCLGYSNPPQCTTVCQTGFWGLNCTNTCNKCVDSSCNRKTGWCEKGCLGFEDPPYCNILCGIGTWGVNCNKTCINNCFNSSCGSKTGLCDKGCSGYTDFPLCTTECESGFWGFNCKNTCDRCVDSSCDSKSGWCDKGCLGFEDPPYCTLTCAAGYWGLNCTYKCNNSCVELLCDSITGLCNSGCIASTNYTLLQRNTESLSQKAVTAIAASVASVLLIAIVIGLIILKVKGKLCLKRKQNARNLLQPSVILEGENVYENLEKLENKDYKEMKETNNPKISNAYTIHTVLSQDEHTYEIH</sequence>
<dbReference type="Proteomes" id="UP001233172">
    <property type="component" value="Unassembled WGS sequence"/>
</dbReference>
<evidence type="ECO:0000313" key="5">
    <source>
        <dbReference type="Proteomes" id="UP001233172"/>
    </source>
</evidence>
<evidence type="ECO:0000256" key="2">
    <source>
        <dbReference type="SAM" id="Phobius"/>
    </source>
</evidence>
<dbReference type="AlphaFoldDB" id="A0AAD8F0U7"/>
<reference evidence="4" key="2">
    <citation type="submission" date="2023-04" db="EMBL/GenBank/DDBJ databases">
        <authorList>
            <person name="Bu L."/>
            <person name="Lu L."/>
            <person name="Laidemitt M.R."/>
            <person name="Zhang S.M."/>
            <person name="Mutuku M."/>
            <person name="Mkoji G."/>
            <person name="Steinauer M."/>
            <person name="Loker E.S."/>
        </authorList>
    </citation>
    <scope>NUCLEOTIDE SEQUENCE</scope>
    <source>
        <strain evidence="4">KasaAsao</strain>
        <tissue evidence="4">Whole Snail</tissue>
    </source>
</reference>
<dbReference type="Gene3D" id="2.170.300.10">
    <property type="entry name" value="Tie2 ligand-binding domain superfamily"/>
    <property type="match status" value="4"/>
</dbReference>
<dbReference type="PANTHER" id="PTHR24043">
    <property type="entry name" value="SCAVENGER RECEPTOR CLASS F"/>
    <property type="match status" value="1"/>
</dbReference>
<proteinExistence type="predicted"/>
<keyword evidence="5" id="KW-1185">Reference proteome</keyword>
<protein>
    <submittedName>
        <fullName evidence="4">Multiple epidermal growth factor-like domains protein 6</fullName>
    </submittedName>
</protein>
<organism evidence="4 5">
    <name type="scientific">Biomphalaria pfeifferi</name>
    <name type="common">Bloodfluke planorb</name>
    <name type="synonym">Freshwater snail</name>
    <dbReference type="NCBI Taxonomy" id="112525"/>
    <lineage>
        <taxon>Eukaryota</taxon>
        <taxon>Metazoa</taxon>
        <taxon>Spiralia</taxon>
        <taxon>Lophotrochozoa</taxon>
        <taxon>Mollusca</taxon>
        <taxon>Gastropoda</taxon>
        <taxon>Heterobranchia</taxon>
        <taxon>Euthyneura</taxon>
        <taxon>Panpulmonata</taxon>
        <taxon>Hygrophila</taxon>
        <taxon>Lymnaeoidea</taxon>
        <taxon>Planorbidae</taxon>
        <taxon>Biomphalaria</taxon>
    </lineage>
</organism>
<dbReference type="GO" id="GO:0005044">
    <property type="term" value="F:scavenger receptor activity"/>
    <property type="evidence" value="ECO:0007669"/>
    <property type="project" value="InterPro"/>
</dbReference>